<dbReference type="Proteomes" id="UP000316988">
    <property type="component" value="Unassembled WGS sequence"/>
</dbReference>
<proteinExistence type="inferred from homology"/>
<feature type="transmembrane region" description="Helical" evidence="6">
    <location>
        <begin position="12"/>
        <end position="30"/>
    </location>
</feature>
<keyword evidence="6" id="KW-1003">Cell membrane</keyword>
<keyword evidence="4 6" id="KW-1133">Transmembrane helix</keyword>
<dbReference type="PROSITE" id="PS50895">
    <property type="entry name" value="SURF1"/>
    <property type="match status" value="1"/>
</dbReference>
<evidence type="ECO:0000256" key="5">
    <source>
        <dbReference type="ARBA" id="ARBA00023136"/>
    </source>
</evidence>
<comment type="subcellular location">
    <subcellularLocation>
        <location evidence="6">Cell membrane</location>
        <topology evidence="6">Multi-pass membrane protein</topology>
    </subcellularLocation>
    <subcellularLocation>
        <location evidence="1">Membrane</location>
    </subcellularLocation>
</comment>
<accession>A0A554SFV5</accession>
<dbReference type="AlphaFoldDB" id="A0A554SFV5"/>
<dbReference type="EMBL" id="VLNT01000003">
    <property type="protein sequence ID" value="TSD65229.1"/>
    <property type="molecule type" value="Genomic_DNA"/>
</dbReference>
<sequence>MLRFLLTPRWLGFGAFVIALAVTCVFLGMWQHDRHEQRQQHNAQVESHAESDPISIEQVAPVGADWPSEDEWTQVTATGRYDAEHEVLVKFQQRGSQPGVDVVTPLVLDDGSAVLVDRGWVQTPNTASRPEGVPAPPSGQVTVTGWLRADSSNDGQAVQPEDGQVRLISSAALTEHTPYDLVSGYIALREQNPPLDGLEPAEPPELGMGVNLFYSWQWYFFAGLAGFGFFWFARAEVKERRREPHAEQTEQLTPS</sequence>
<dbReference type="CDD" id="cd06662">
    <property type="entry name" value="SURF1"/>
    <property type="match status" value="1"/>
</dbReference>
<reference evidence="7 8" key="1">
    <citation type="submission" date="2019-07" db="EMBL/GenBank/DDBJ databases">
        <authorList>
            <person name="Zhao L.H."/>
        </authorList>
    </citation>
    <scope>NUCLEOTIDE SEQUENCE [LARGE SCALE GENOMIC DNA]</scope>
    <source>
        <strain evidence="7 8">Co35</strain>
    </source>
</reference>
<evidence type="ECO:0000313" key="8">
    <source>
        <dbReference type="Proteomes" id="UP000316988"/>
    </source>
</evidence>
<dbReference type="InterPro" id="IPR002994">
    <property type="entry name" value="Surf1/Shy1"/>
</dbReference>
<protein>
    <recommendedName>
        <fullName evidence="6">SURF1-like protein</fullName>
    </recommendedName>
</protein>
<dbReference type="OrthoDB" id="9807214at2"/>
<gene>
    <name evidence="7" type="ORF">FNM00_05885</name>
</gene>
<dbReference type="GO" id="GO:0005886">
    <property type="term" value="C:plasma membrane"/>
    <property type="evidence" value="ECO:0007669"/>
    <property type="project" value="UniProtKB-SubCell"/>
</dbReference>
<comment type="similarity">
    <text evidence="2 6">Belongs to the SURF1 family.</text>
</comment>
<organism evidence="7 8">
    <name type="scientific">Aeromicrobium piscarium</name>
    <dbReference type="NCBI Taxonomy" id="2590901"/>
    <lineage>
        <taxon>Bacteria</taxon>
        <taxon>Bacillati</taxon>
        <taxon>Actinomycetota</taxon>
        <taxon>Actinomycetes</taxon>
        <taxon>Propionibacteriales</taxon>
        <taxon>Nocardioidaceae</taxon>
        <taxon>Aeromicrobium</taxon>
    </lineage>
</organism>
<evidence type="ECO:0000313" key="7">
    <source>
        <dbReference type="EMBL" id="TSD65229.1"/>
    </source>
</evidence>
<keyword evidence="5 6" id="KW-0472">Membrane</keyword>
<dbReference type="InterPro" id="IPR045214">
    <property type="entry name" value="Surf1/Surf4"/>
</dbReference>
<evidence type="ECO:0000256" key="6">
    <source>
        <dbReference type="RuleBase" id="RU363076"/>
    </source>
</evidence>
<evidence type="ECO:0000256" key="2">
    <source>
        <dbReference type="ARBA" id="ARBA00007165"/>
    </source>
</evidence>
<dbReference type="PANTHER" id="PTHR23427">
    <property type="entry name" value="SURFEIT LOCUS PROTEIN"/>
    <property type="match status" value="1"/>
</dbReference>
<dbReference type="Pfam" id="PF02104">
    <property type="entry name" value="SURF1"/>
    <property type="match status" value="1"/>
</dbReference>
<comment type="caution">
    <text evidence="7">The sequence shown here is derived from an EMBL/GenBank/DDBJ whole genome shotgun (WGS) entry which is preliminary data.</text>
</comment>
<keyword evidence="3 6" id="KW-0812">Transmembrane</keyword>
<name>A0A554SFV5_9ACTN</name>
<keyword evidence="8" id="KW-1185">Reference proteome</keyword>
<evidence type="ECO:0000256" key="3">
    <source>
        <dbReference type="ARBA" id="ARBA00022692"/>
    </source>
</evidence>
<evidence type="ECO:0000256" key="4">
    <source>
        <dbReference type="ARBA" id="ARBA00022989"/>
    </source>
</evidence>
<dbReference type="PANTHER" id="PTHR23427:SF2">
    <property type="entry name" value="SURFEIT LOCUS PROTEIN 1"/>
    <property type="match status" value="1"/>
</dbReference>
<evidence type="ECO:0000256" key="1">
    <source>
        <dbReference type="ARBA" id="ARBA00004370"/>
    </source>
</evidence>
<dbReference type="RefSeq" id="WP_143912367.1">
    <property type="nucleotide sequence ID" value="NZ_VLNT01000003.1"/>
</dbReference>
<feature type="transmembrane region" description="Helical" evidence="6">
    <location>
        <begin position="216"/>
        <end position="233"/>
    </location>
</feature>